<dbReference type="Pfam" id="PF00440">
    <property type="entry name" value="TetR_N"/>
    <property type="match status" value="1"/>
</dbReference>
<evidence type="ECO:0000256" key="1">
    <source>
        <dbReference type="ARBA" id="ARBA00023015"/>
    </source>
</evidence>
<dbReference type="GO" id="GO:0003677">
    <property type="term" value="F:DNA binding"/>
    <property type="evidence" value="ECO:0007669"/>
    <property type="project" value="UniProtKB-UniRule"/>
</dbReference>
<name>A0A246K0N7_9SPHN</name>
<evidence type="ECO:0000256" key="3">
    <source>
        <dbReference type="ARBA" id="ARBA00023163"/>
    </source>
</evidence>
<evidence type="ECO:0000313" key="6">
    <source>
        <dbReference type="EMBL" id="OWQ99066.1"/>
    </source>
</evidence>
<evidence type="ECO:0000256" key="2">
    <source>
        <dbReference type="ARBA" id="ARBA00023125"/>
    </source>
</evidence>
<keyword evidence="1" id="KW-0805">Transcription regulation</keyword>
<evidence type="ECO:0000313" key="7">
    <source>
        <dbReference type="Proteomes" id="UP000197361"/>
    </source>
</evidence>
<dbReference type="OrthoDB" id="8478851at2"/>
<proteinExistence type="predicted"/>
<sequence length="180" mass="18827">MSDRISADSLLNVVARTGFRKASMDDLAQATGVSRQALYNRFGSKGALLEWATQSLIDRSLAEALRALENPAAALVARLATALDTWVGQHMAMLRASPHGIDVAPMAAPAPGEAVRAAERKLVAAMANAIRRGGPGTAVARAGSLAQALCWTAKGLVHAAPDHAAFRRELELIVGAVLAR</sequence>
<keyword evidence="2 4" id="KW-0238">DNA-binding</keyword>
<dbReference type="Gene3D" id="1.10.357.10">
    <property type="entry name" value="Tetracycline Repressor, domain 2"/>
    <property type="match status" value="1"/>
</dbReference>
<dbReference type="PANTHER" id="PTHR47506:SF1">
    <property type="entry name" value="HTH-TYPE TRANSCRIPTIONAL REGULATOR YJDC"/>
    <property type="match status" value="1"/>
</dbReference>
<comment type="caution">
    <text evidence="6">The sequence shown here is derived from an EMBL/GenBank/DDBJ whole genome shotgun (WGS) entry which is preliminary data.</text>
</comment>
<dbReference type="PANTHER" id="PTHR47506">
    <property type="entry name" value="TRANSCRIPTIONAL REGULATORY PROTEIN"/>
    <property type="match status" value="1"/>
</dbReference>
<keyword evidence="3" id="KW-0804">Transcription</keyword>
<dbReference type="SUPFAM" id="SSF46689">
    <property type="entry name" value="Homeodomain-like"/>
    <property type="match status" value="1"/>
</dbReference>
<evidence type="ECO:0000259" key="5">
    <source>
        <dbReference type="PROSITE" id="PS50977"/>
    </source>
</evidence>
<protein>
    <recommendedName>
        <fullName evidence="5">HTH tetR-type domain-containing protein</fullName>
    </recommendedName>
</protein>
<accession>A0A246K0N7</accession>
<organism evidence="6 7">
    <name type="scientific">Sphingopyxis bauzanensis</name>
    <dbReference type="NCBI Taxonomy" id="651663"/>
    <lineage>
        <taxon>Bacteria</taxon>
        <taxon>Pseudomonadati</taxon>
        <taxon>Pseudomonadota</taxon>
        <taxon>Alphaproteobacteria</taxon>
        <taxon>Sphingomonadales</taxon>
        <taxon>Sphingomonadaceae</taxon>
        <taxon>Sphingopyxis</taxon>
    </lineage>
</organism>
<dbReference type="InterPro" id="IPR009057">
    <property type="entry name" value="Homeodomain-like_sf"/>
</dbReference>
<dbReference type="AlphaFoldDB" id="A0A246K0N7"/>
<dbReference type="InterPro" id="IPR001647">
    <property type="entry name" value="HTH_TetR"/>
</dbReference>
<keyword evidence="7" id="KW-1185">Reference proteome</keyword>
<feature type="domain" description="HTH tetR-type" evidence="5">
    <location>
        <begin position="1"/>
        <end position="60"/>
    </location>
</feature>
<feature type="DNA-binding region" description="H-T-H motif" evidence="4">
    <location>
        <begin position="23"/>
        <end position="42"/>
    </location>
</feature>
<dbReference type="EMBL" id="NISK01000001">
    <property type="protein sequence ID" value="OWQ99066.1"/>
    <property type="molecule type" value="Genomic_DNA"/>
</dbReference>
<gene>
    <name evidence="6" type="ORF">CDQ92_02545</name>
</gene>
<dbReference type="Proteomes" id="UP000197361">
    <property type="component" value="Unassembled WGS sequence"/>
</dbReference>
<reference evidence="6 7" key="1">
    <citation type="journal article" date="2010" name="Int. J. Syst. Evol. Microbiol.">
        <title>Sphingopyxis bauzanensis sp. nov., a psychrophilic bacterium isolated from soil.</title>
        <authorList>
            <person name="Zhang D.C."/>
            <person name="Liu H.C."/>
            <person name="Xin Y.H."/>
            <person name="Zhou Y.G."/>
            <person name="Schinner F."/>
            <person name="Margesin R."/>
        </authorList>
    </citation>
    <scope>NUCLEOTIDE SEQUENCE [LARGE SCALE GENOMIC DNA]</scope>
    <source>
        <strain evidence="6 7">DSM 22271</strain>
    </source>
</reference>
<evidence type="ECO:0000256" key="4">
    <source>
        <dbReference type="PROSITE-ProRule" id="PRU00335"/>
    </source>
</evidence>
<dbReference type="PROSITE" id="PS50977">
    <property type="entry name" value="HTH_TETR_2"/>
    <property type="match status" value="1"/>
</dbReference>
<dbReference type="RefSeq" id="WP_088439776.1">
    <property type="nucleotide sequence ID" value="NZ_BMMC01000004.1"/>
</dbReference>